<name>W4QXX3_HALA3</name>
<protein>
    <recommendedName>
        <fullName evidence="4">LPXTG cell wall anchor domain-containing protein</fullName>
    </recommendedName>
</protein>
<feature type="transmembrane region" description="Helical" evidence="1">
    <location>
        <begin position="7"/>
        <end position="23"/>
    </location>
</feature>
<feature type="transmembrane region" description="Helical" evidence="1">
    <location>
        <begin position="35"/>
        <end position="53"/>
    </location>
</feature>
<accession>W4QXX3</accession>
<evidence type="ECO:0000313" key="2">
    <source>
        <dbReference type="EMBL" id="GAE36493.1"/>
    </source>
</evidence>
<dbReference type="AlphaFoldDB" id="W4QXX3"/>
<reference evidence="2 3" key="1">
    <citation type="journal article" date="2014" name="Genome Announc.">
        <title>Draft Genome Sequences of Three Alkaliphilic Bacillus Strains, Bacillus wakoensis JCM 9140T, Bacillus akibai JCM 9157T, and Bacillus hemicellulosilyticus JCM 9152T.</title>
        <authorList>
            <person name="Yuki M."/>
            <person name="Oshima K."/>
            <person name="Suda W."/>
            <person name="Oshida Y."/>
            <person name="Kitamura K."/>
            <person name="Iida T."/>
            <person name="Hattori M."/>
            <person name="Ohkuma M."/>
        </authorList>
    </citation>
    <scope>NUCLEOTIDE SEQUENCE [LARGE SCALE GENOMIC DNA]</scope>
    <source>
        <strain evidence="2 3">JCM 9157</strain>
    </source>
</reference>
<sequence>MIKKSLRVLIFFLITMVIYAYFYKPEPENYGKDGWIMFLIIGVVLVWLGIEWFRKRNRNNE</sequence>
<keyword evidence="1" id="KW-1133">Transmembrane helix</keyword>
<organism evidence="2 3">
    <name type="scientific">Halalkalibacter akibai (strain ATCC 43226 / DSM 21942 / CIP 109018 / JCM 9157 / 1139)</name>
    <name type="common">Bacillus akibai</name>
    <dbReference type="NCBI Taxonomy" id="1236973"/>
    <lineage>
        <taxon>Bacteria</taxon>
        <taxon>Bacillati</taxon>
        <taxon>Bacillota</taxon>
        <taxon>Bacilli</taxon>
        <taxon>Bacillales</taxon>
        <taxon>Bacillaceae</taxon>
        <taxon>Halalkalibacter</taxon>
    </lineage>
</organism>
<keyword evidence="1" id="KW-0812">Transmembrane</keyword>
<dbReference type="STRING" id="1236973.JCM9157_3684"/>
<proteinExistence type="predicted"/>
<gene>
    <name evidence="2" type="ORF">JCM9157_3684</name>
</gene>
<keyword evidence="1" id="KW-0472">Membrane</keyword>
<dbReference type="OrthoDB" id="9796461at2"/>
<dbReference type="Proteomes" id="UP000018896">
    <property type="component" value="Unassembled WGS sequence"/>
</dbReference>
<comment type="caution">
    <text evidence="2">The sequence shown here is derived from an EMBL/GenBank/DDBJ whole genome shotgun (WGS) entry which is preliminary data.</text>
</comment>
<evidence type="ECO:0000256" key="1">
    <source>
        <dbReference type="SAM" id="Phobius"/>
    </source>
</evidence>
<dbReference type="EMBL" id="BAUV01000036">
    <property type="protein sequence ID" value="GAE36493.1"/>
    <property type="molecule type" value="Genomic_DNA"/>
</dbReference>
<evidence type="ECO:0000313" key="3">
    <source>
        <dbReference type="Proteomes" id="UP000018896"/>
    </source>
</evidence>
<dbReference type="RefSeq" id="WP_035666523.1">
    <property type="nucleotide sequence ID" value="NZ_BAUV01000036.1"/>
</dbReference>
<keyword evidence="3" id="KW-1185">Reference proteome</keyword>
<evidence type="ECO:0008006" key="4">
    <source>
        <dbReference type="Google" id="ProtNLM"/>
    </source>
</evidence>